<keyword evidence="1" id="KW-0472">Membrane</keyword>
<dbReference type="RefSeq" id="WP_340933934.1">
    <property type="nucleotide sequence ID" value="NZ_CP150496.1"/>
</dbReference>
<feature type="transmembrane region" description="Helical" evidence="1">
    <location>
        <begin position="225"/>
        <end position="244"/>
    </location>
</feature>
<feature type="domain" description="EamA" evidence="2">
    <location>
        <begin position="158"/>
        <end position="297"/>
    </location>
</feature>
<evidence type="ECO:0000313" key="4">
    <source>
        <dbReference type="Proteomes" id="UP001491088"/>
    </source>
</evidence>
<organism evidence="3 4">
    <name type="scientific">Polaribacter marinaquae</name>
    <dbReference type="NCBI Taxonomy" id="1642819"/>
    <lineage>
        <taxon>Bacteria</taxon>
        <taxon>Pseudomonadati</taxon>
        <taxon>Bacteroidota</taxon>
        <taxon>Flavobacteriia</taxon>
        <taxon>Flavobacteriales</taxon>
        <taxon>Flavobacteriaceae</taxon>
    </lineage>
</organism>
<proteinExistence type="predicted"/>
<feature type="transmembrane region" description="Helical" evidence="1">
    <location>
        <begin position="127"/>
        <end position="147"/>
    </location>
</feature>
<dbReference type="EMBL" id="CP150496">
    <property type="protein sequence ID" value="WYW56078.1"/>
    <property type="molecule type" value="Genomic_DNA"/>
</dbReference>
<name>A0ABZ2TSP0_9FLAO</name>
<accession>A0ABZ2TSP0</accession>
<feature type="domain" description="EamA" evidence="2">
    <location>
        <begin position="2"/>
        <end position="144"/>
    </location>
</feature>
<dbReference type="InterPro" id="IPR037185">
    <property type="entry name" value="EmrE-like"/>
</dbReference>
<feature type="transmembrane region" description="Helical" evidence="1">
    <location>
        <begin position="191"/>
        <end position="213"/>
    </location>
</feature>
<keyword evidence="4" id="KW-1185">Reference proteome</keyword>
<dbReference type="SUPFAM" id="SSF103481">
    <property type="entry name" value="Multidrug resistance efflux transporter EmrE"/>
    <property type="match status" value="2"/>
</dbReference>
<keyword evidence="1" id="KW-1133">Transmembrane helix</keyword>
<feature type="transmembrane region" description="Helical" evidence="1">
    <location>
        <begin position="29"/>
        <end position="49"/>
    </location>
</feature>
<evidence type="ECO:0000313" key="3">
    <source>
        <dbReference type="EMBL" id="WYW56078.1"/>
    </source>
</evidence>
<feature type="transmembrane region" description="Helical" evidence="1">
    <location>
        <begin position="283"/>
        <end position="301"/>
    </location>
</feature>
<dbReference type="Pfam" id="PF00892">
    <property type="entry name" value="EamA"/>
    <property type="match status" value="2"/>
</dbReference>
<sequence length="302" mass="34392">MWMYLGLLAALFLGLHNLCKKHAVQGNEVFPVLFGTIASGFLVLLPFYFMSIFYPDYTKEIGFYIISIPLKTHGFIFIKSMIMAASWVLAYQALKFLPITIVAPIRSAGPFFTFIGAIIIYNEQPTFLQWIGFFLIIFSVILYSRVGKKEGIIFKKNKWIFAIIGATFLGASSGLYDKFLIQSLLLNPQTLQFWFCFYTVFILLIILAVTWFPYSEKRKAFKFRYTIIGVGILLQAADYFYFKALQDPEALIMLLSAIKRSQLIIAVVIGGILFKEKNKRKKLVPLAGIMIGVFLILYAAGF</sequence>
<dbReference type="Gene3D" id="1.10.3730.20">
    <property type="match status" value="1"/>
</dbReference>
<protein>
    <submittedName>
        <fullName evidence="3">EamA family transporter</fullName>
    </submittedName>
</protein>
<gene>
    <name evidence="3" type="ORF">WG950_02215</name>
</gene>
<evidence type="ECO:0000259" key="2">
    <source>
        <dbReference type="Pfam" id="PF00892"/>
    </source>
</evidence>
<reference evidence="3 4" key="1">
    <citation type="submission" date="2024-03" db="EMBL/GenBank/DDBJ databases">
        <authorList>
            <person name="Cao K."/>
        </authorList>
    </citation>
    <scope>NUCLEOTIDE SEQUENCE [LARGE SCALE GENOMIC DNA]</scope>
    <source>
        <strain evidence="3 4">MCCC 1K00696</strain>
    </source>
</reference>
<feature type="transmembrane region" description="Helical" evidence="1">
    <location>
        <begin position="250"/>
        <end position="274"/>
    </location>
</feature>
<dbReference type="Proteomes" id="UP001491088">
    <property type="component" value="Chromosome"/>
</dbReference>
<evidence type="ECO:0000256" key="1">
    <source>
        <dbReference type="SAM" id="Phobius"/>
    </source>
</evidence>
<dbReference type="PANTHER" id="PTHR22911">
    <property type="entry name" value="ACYL-MALONYL CONDENSING ENZYME-RELATED"/>
    <property type="match status" value="1"/>
</dbReference>
<dbReference type="PANTHER" id="PTHR22911:SF137">
    <property type="entry name" value="SOLUTE CARRIER FAMILY 35 MEMBER G2-RELATED"/>
    <property type="match status" value="1"/>
</dbReference>
<feature type="transmembrane region" description="Helical" evidence="1">
    <location>
        <begin position="159"/>
        <end position="176"/>
    </location>
</feature>
<feature type="transmembrane region" description="Helical" evidence="1">
    <location>
        <begin position="96"/>
        <end position="121"/>
    </location>
</feature>
<dbReference type="InterPro" id="IPR000620">
    <property type="entry name" value="EamA_dom"/>
</dbReference>
<keyword evidence="1" id="KW-0812">Transmembrane</keyword>